<proteinExistence type="predicted"/>
<sequence length="188" mass="20165">MQLSPSRLLLARLPQARYMALMLLGLLTILLSACSTTQVHEEQPLNSNAEWGIAVSNHSETPLAGQKAEGMLITALTKRGIKSVQVAPRDETANPLTVDGSGDLQSALTWAQQRSMKYLVTGAVQEWHYKTGLDGEPAVGVSLQVRDANSGEILWSANGSRGGWGFDTLSGVASKQLDKLVGKMPLKP</sequence>
<dbReference type="AlphaFoldDB" id="A0A5B8SWY3"/>
<dbReference type="RefSeq" id="WP_147184350.1">
    <property type="nucleotide sequence ID" value="NZ_CP042382.1"/>
</dbReference>
<dbReference type="KEGG" id="paur:FGL86_09570"/>
<evidence type="ECO:0000313" key="1">
    <source>
        <dbReference type="EMBL" id="QEA39298.1"/>
    </source>
</evidence>
<dbReference type="Gene3D" id="3.40.50.10610">
    <property type="entry name" value="ABC-type transport auxiliary lipoprotein component"/>
    <property type="match status" value="1"/>
</dbReference>
<evidence type="ECO:0008006" key="3">
    <source>
        <dbReference type="Google" id="ProtNLM"/>
    </source>
</evidence>
<dbReference type="Proteomes" id="UP000321272">
    <property type="component" value="Chromosome"/>
</dbReference>
<dbReference type="PROSITE" id="PS51257">
    <property type="entry name" value="PROKAR_LIPOPROTEIN"/>
    <property type="match status" value="1"/>
</dbReference>
<protein>
    <recommendedName>
        <fullName evidence="3">Penicillin-binding protein activator LpoB</fullName>
    </recommendedName>
</protein>
<keyword evidence="2" id="KW-1185">Reference proteome</keyword>
<dbReference type="OrthoDB" id="9791579at2"/>
<dbReference type="EMBL" id="CP042382">
    <property type="protein sequence ID" value="QEA39298.1"/>
    <property type="molecule type" value="Genomic_DNA"/>
</dbReference>
<reference evidence="1 2" key="1">
    <citation type="submission" date="2019-06" db="EMBL/GenBank/DDBJ databases">
        <title>Genome analyses of bacteria isolated from kimchi.</title>
        <authorList>
            <person name="Lee S."/>
            <person name="Ahn S."/>
            <person name="Roh S."/>
        </authorList>
    </citation>
    <scope>NUCLEOTIDE SEQUENCE [LARGE SCALE GENOMIC DNA]</scope>
    <source>
        <strain evidence="1 2">CBA4606</strain>
    </source>
</reference>
<gene>
    <name evidence="1" type="ORF">FGL86_09570</name>
</gene>
<evidence type="ECO:0000313" key="2">
    <source>
        <dbReference type="Proteomes" id="UP000321272"/>
    </source>
</evidence>
<organism evidence="1 2">
    <name type="scientific">Pistricoccus aurantiacus</name>
    <dbReference type="NCBI Taxonomy" id="1883414"/>
    <lineage>
        <taxon>Bacteria</taxon>
        <taxon>Pseudomonadati</taxon>
        <taxon>Pseudomonadota</taxon>
        <taxon>Gammaproteobacteria</taxon>
        <taxon>Oceanospirillales</taxon>
        <taxon>Halomonadaceae</taxon>
        <taxon>Pistricoccus</taxon>
    </lineage>
</organism>
<name>A0A5B8SWY3_9GAMM</name>
<accession>A0A5B8SWY3</accession>